<feature type="domain" description="Glutaredoxin" evidence="1">
    <location>
        <begin position="3"/>
        <end position="61"/>
    </location>
</feature>
<dbReference type="GO" id="GO:0009055">
    <property type="term" value="F:electron transfer activity"/>
    <property type="evidence" value="ECO:0007669"/>
    <property type="project" value="TreeGrafter"/>
</dbReference>
<dbReference type="EMBL" id="UINC01027481">
    <property type="protein sequence ID" value="SVB06795.1"/>
    <property type="molecule type" value="Genomic_DNA"/>
</dbReference>
<dbReference type="CDD" id="cd02976">
    <property type="entry name" value="NrdH"/>
    <property type="match status" value="1"/>
</dbReference>
<evidence type="ECO:0000259" key="1">
    <source>
        <dbReference type="Pfam" id="PF00462"/>
    </source>
</evidence>
<accession>A0A382AZ37</accession>
<gene>
    <name evidence="2" type="ORF">METZ01_LOCUS159649</name>
</gene>
<dbReference type="Gene3D" id="3.40.30.10">
    <property type="entry name" value="Glutaredoxin"/>
    <property type="match status" value="1"/>
</dbReference>
<dbReference type="PANTHER" id="PTHR34386:SF1">
    <property type="entry name" value="GLUTAREDOXIN-LIKE PROTEIN NRDH"/>
    <property type="match status" value="1"/>
</dbReference>
<proteinExistence type="predicted"/>
<organism evidence="2">
    <name type="scientific">marine metagenome</name>
    <dbReference type="NCBI Taxonomy" id="408172"/>
    <lineage>
        <taxon>unclassified sequences</taxon>
        <taxon>metagenomes</taxon>
        <taxon>ecological metagenomes</taxon>
    </lineage>
</organism>
<dbReference type="PANTHER" id="PTHR34386">
    <property type="entry name" value="GLUTAREDOXIN"/>
    <property type="match status" value="1"/>
</dbReference>
<dbReference type="PROSITE" id="PS51354">
    <property type="entry name" value="GLUTAREDOXIN_2"/>
    <property type="match status" value="1"/>
</dbReference>
<dbReference type="SUPFAM" id="SSF52833">
    <property type="entry name" value="Thioredoxin-like"/>
    <property type="match status" value="1"/>
</dbReference>
<dbReference type="InterPro" id="IPR051548">
    <property type="entry name" value="Grx-like_ET"/>
</dbReference>
<dbReference type="InterPro" id="IPR002109">
    <property type="entry name" value="Glutaredoxin"/>
</dbReference>
<dbReference type="GO" id="GO:0045454">
    <property type="term" value="P:cell redox homeostasis"/>
    <property type="evidence" value="ECO:0007669"/>
    <property type="project" value="TreeGrafter"/>
</dbReference>
<dbReference type="InterPro" id="IPR036249">
    <property type="entry name" value="Thioredoxin-like_sf"/>
</dbReference>
<dbReference type="Pfam" id="PF00462">
    <property type="entry name" value="Glutaredoxin"/>
    <property type="match status" value="1"/>
</dbReference>
<name>A0A382AZ37_9ZZZZ</name>
<dbReference type="AlphaFoldDB" id="A0A382AZ37"/>
<evidence type="ECO:0000313" key="2">
    <source>
        <dbReference type="EMBL" id="SVB06795.1"/>
    </source>
</evidence>
<protein>
    <recommendedName>
        <fullName evidence="1">Glutaredoxin domain-containing protein</fullName>
    </recommendedName>
</protein>
<sequence>MNIKIYGADWCPDCVNAKNFLSSKAVAFEYIIITDNPEAIAYVEKINDGRRVIPTIVIDGEAFSNPGINGLMKILENKA</sequence>
<reference evidence="2" key="1">
    <citation type="submission" date="2018-05" db="EMBL/GenBank/DDBJ databases">
        <authorList>
            <person name="Lanie J.A."/>
            <person name="Ng W.-L."/>
            <person name="Kazmierczak K.M."/>
            <person name="Andrzejewski T.M."/>
            <person name="Davidsen T.M."/>
            <person name="Wayne K.J."/>
            <person name="Tettelin H."/>
            <person name="Glass J.I."/>
            <person name="Rusch D."/>
            <person name="Podicherti R."/>
            <person name="Tsui H.-C.T."/>
            <person name="Winkler M.E."/>
        </authorList>
    </citation>
    <scope>NUCLEOTIDE SEQUENCE</scope>
</reference>